<dbReference type="SUPFAM" id="SSF51735">
    <property type="entry name" value="NAD(P)-binding Rossmann-fold domains"/>
    <property type="match status" value="1"/>
</dbReference>
<sequence length="281" mass="30181">MKRSATSLLIFYHLISSFSISTTVKTRFLMSERIALVTGGSRGLGKNAALKLAADGTGIILTYNLSQQDALDVVREIQQKGVNAAALQLNVGDVASFDLFAGQLQEILNTVWQRETFDYLLNNAGTGLYAPYAETTEAQFDEALNIHFKGPFFLTQRLLPLLNDGGRILNVSSGLARFTQPGSGTYAAMKGAMEVLTRYQAKELGARGISVNIIAPGAIETDFGGGRVRDNAQLNQMLASQTALGRVGLPDDIGDAIAALLSDKLGWMNAQRIEVSGGMFL</sequence>
<dbReference type="PRINTS" id="PR00081">
    <property type="entry name" value="GDHRDH"/>
</dbReference>
<dbReference type="EMBL" id="CP002886">
    <property type="protein sequence ID" value="AEW75738.1"/>
    <property type="molecule type" value="Genomic_DNA"/>
</dbReference>
<reference evidence="2 3" key="1">
    <citation type="journal article" date="2011" name="Stand. Genomic Sci.">
        <title>Complete genome of the onion pathogen Enterobacter cloacae EcWSU1.</title>
        <authorList>
            <person name="Humann J.L."/>
            <person name="Wildung M."/>
            <person name="Cheng C.H."/>
            <person name="Lee T."/>
            <person name="Stewart J.E."/>
            <person name="Drew J.C."/>
            <person name="Triplett E.W."/>
            <person name="Main D."/>
            <person name="Schroeder B.K."/>
        </authorList>
    </citation>
    <scope>NUCLEOTIDE SEQUENCE [LARGE SCALE GENOMIC DNA]</scope>
    <source>
        <strain evidence="2 3">EcWSU1</strain>
    </source>
</reference>
<evidence type="ECO:0000256" key="1">
    <source>
        <dbReference type="ARBA" id="ARBA00006484"/>
    </source>
</evidence>
<dbReference type="PRINTS" id="PR00080">
    <property type="entry name" value="SDRFAMILY"/>
</dbReference>
<dbReference type="HOGENOM" id="CLU_010194_1_3_6"/>
<dbReference type="InterPro" id="IPR002347">
    <property type="entry name" value="SDR_fam"/>
</dbReference>
<dbReference type="PANTHER" id="PTHR42760:SF53">
    <property type="entry name" value="BLR4183 PROTEIN"/>
    <property type="match status" value="1"/>
</dbReference>
<dbReference type="Proteomes" id="UP000007838">
    <property type="component" value="Chromosome"/>
</dbReference>
<dbReference type="eggNOG" id="COG1028">
    <property type="taxonomic scope" value="Bacteria"/>
</dbReference>
<organism evidence="2 3">
    <name type="scientific">Enterobacter ludwigii</name>
    <dbReference type="NCBI Taxonomy" id="299767"/>
    <lineage>
        <taxon>Bacteria</taxon>
        <taxon>Pseudomonadati</taxon>
        <taxon>Pseudomonadota</taxon>
        <taxon>Gammaproteobacteria</taxon>
        <taxon>Enterobacterales</taxon>
        <taxon>Enterobacteriaceae</taxon>
        <taxon>Enterobacter</taxon>
        <taxon>Enterobacter cloacae complex</taxon>
    </lineage>
</organism>
<accession>G8LK05</accession>
<dbReference type="KEGG" id="eec:EcWSU1_04310"/>
<dbReference type="AlphaFoldDB" id="G8LK05"/>
<comment type="similarity">
    <text evidence="1">Belongs to the short-chain dehydrogenases/reductases (SDR) family.</text>
</comment>
<dbReference type="GO" id="GO:0016616">
    <property type="term" value="F:oxidoreductase activity, acting on the CH-OH group of donors, NAD or NADP as acceptor"/>
    <property type="evidence" value="ECO:0007669"/>
    <property type="project" value="TreeGrafter"/>
</dbReference>
<dbReference type="GO" id="GO:0030497">
    <property type="term" value="P:fatty acid elongation"/>
    <property type="evidence" value="ECO:0007669"/>
    <property type="project" value="TreeGrafter"/>
</dbReference>
<evidence type="ECO:0000313" key="3">
    <source>
        <dbReference type="Proteomes" id="UP000007838"/>
    </source>
</evidence>
<proteinExistence type="inferred from homology"/>
<gene>
    <name evidence="2" type="primary">fabG</name>
    <name evidence="2" type="ORF">EcWSU1_04310</name>
</gene>
<dbReference type="InterPro" id="IPR036291">
    <property type="entry name" value="NAD(P)-bd_dom_sf"/>
</dbReference>
<protein>
    <submittedName>
        <fullName evidence="2">3-oxoacyl-[acyl-carrier-protein] reductase</fullName>
    </submittedName>
</protein>
<dbReference type="Pfam" id="PF13561">
    <property type="entry name" value="adh_short_C2"/>
    <property type="match status" value="1"/>
</dbReference>
<dbReference type="PANTHER" id="PTHR42760">
    <property type="entry name" value="SHORT-CHAIN DEHYDROGENASES/REDUCTASES FAMILY MEMBER"/>
    <property type="match status" value="1"/>
</dbReference>
<dbReference type="Gene3D" id="3.40.50.720">
    <property type="entry name" value="NAD(P)-binding Rossmann-like Domain"/>
    <property type="match status" value="1"/>
</dbReference>
<evidence type="ECO:0000313" key="2">
    <source>
        <dbReference type="EMBL" id="AEW75738.1"/>
    </source>
</evidence>
<name>G8LK05_9ENTR</name>